<gene>
    <name evidence="10" type="ORF">HHK36_009830</name>
</gene>
<evidence type="ECO:0000313" key="10">
    <source>
        <dbReference type="EMBL" id="KAF8404935.1"/>
    </source>
</evidence>
<accession>A0A834ZGF4</accession>
<comment type="caution">
    <text evidence="10">The sequence shown here is derived from an EMBL/GenBank/DDBJ whole genome shotgun (WGS) entry which is preliminary data.</text>
</comment>
<dbReference type="OrthoDB" id="2314520at2759"/>
<feature type="compositionally biased region" description="Polar residues" evidence="9">
    <location>
        <begin position="48"/>
        <end position="65"/>
    </location>
</feature>
<sequence>MEAAKILPISELLQRSRPLTGASSLHFPPSVPSISRTSSSAKRKFQSTDKTLTSSNSGNASFSDQNPNPNPNPNPKVLASMNHPTIIIGTLNLPVYNDDASTSTSIYFCPKNDCLSFSDGSSMVCCAVLDLDVKIIGKEIHVLAWNFIPFKCGSGFLEIIRWSLPGSTDKIGEFATVDAFPLVSGSSVREEQFQARSSVHGRLESVSPVSVVPCAVRSRTPQSNSGQDSSSPRNLSGFLAEIMVCECNLCRSKASVTALHNPNQGQNHHDFTQHVSVYFFGSASSWRAVISKLIGYVVSLTGLKKKLVFIGKEESYLMFVTTEKSVLHLPRLSMGGLPLGRTVIVGRGESGGYTGIVTGVYMQGMVVELDEKVWLSLTDRLLALPHSLRVGALISLRNVHFVHLKFSWTRILLLGACFKTSISVKSFSPLEFRCHIRSLTQSLLGKFIESLAFSARLWVLLVVSCFRKKFAGIFSEKEILGSKHSQGVNRRKDWLRSILAHAYLHQHGLFMEFCKHDACSCGDEPSYGHLKLVVPISNFISHCEAMWVNMLVQLQNDSGKMGVNSHFSLLSCDGKSYGLFIRRIIPSEDIGVVLMGTLQISPSSGRLQLIDASGSIEVVIPDLPSNWNVNSIYEVQDYNLVIEGLPSQVDPSIVLKTEPFSCRSIFHHVPLARDTHPFTVYVHFYLRDATCQNVPLCLSSCIDRSSNSEELKSGTFHLLLVTHKFPVIQKFQGDSAISSRSSLFAEAIIMIWDLFLPGEKGRTLPTEVSKEKLKEHCKHNVSRNYPENLCSKRSKIAHPPGTVLTSGSMDNSGDTGKKSYGHLSENFSPHCGFSSDLKSSNLSSPLEMPCLVTMKSFNDHKSLRSGILQCKNPIVRDGGGCKPSARKILLEFKPESLFKYQLLRIGGYYIMQHSKEEFLCNLKDYKHINCGKALITSKMHLWSMSFSCDEVLPLTEPSQDCPSDVSPTRKDVVLSEGYHQSELLFQRSPIQCPKACSDVHFHLSVDAMNFLKIDAKALEEGMIRPGMIPGVSVDVSTCIGTMMTAPAQSFGAVDPECTLPEGNLISLQGDVVFFHSFDGNCLNTHLSCETFGDIHQLRLFQGVITSVCIHVTIDHHIVKIHGVLSREAYPIGMGPGVNATFHRVLVMGQHELMLTPVSFIVINSIKEVNHHFSDRNFYPWSGADICNDALMDTVSSGLISEIIQCLESKPMQFHCRVVAINMLLLEKHNRKSEKLQTRVQSQTPVVHIPLAGFVLDDGSSLCCCWTNAERAATLLRLHEEIPHKDFGNGCRRLKGTGIDNAHGTTFYHLGKILKNHSRIIVKNYGSMFDSSCQDISSVSSDNAISSSEEDFLKFIILNACGGSVLSVVGSVMDSNAIGWLEKELTEMEITMQPMQNIWVSEVRYMNPLAEARNMIQELLIRQQLLFVN</sequence>
<dbReference type="PANTHER" id="PTHR14865">
    <property type="entry name" value="CST COMPLEX SUBUNIT CTC1"/>
    <property type="match status" value="1"/>
</dbReference>
<comment type="subcellular location">
    <subcellularLocation>
        <location evidence="2">Chromosome</location>
        <location evidence="2">Telomere</location>
    </subcellularLocation>
    <subcellularLocation>
        <location evidence="1">Nucleus</location>
    </subcellularLocation>
</comment>
<evidence type="ECO:0000256" key="2">
    <source>
        <dbReference type="ARBA" id="ARBA00004574"/>
    </source>
</evidence>
<evidence type="ECO:0000256" key="5">
    <source>
        <dbReference type="ARBA" id="ARBA00022454"/>
    </source>
</evidence>
<evidence type="ECO:0000256" key="6">
    <source>
        <dbReference type="ARBA" id="ARBA00022895"/>
    </source>
</evidence>
<dbReference type="GO" id="GO:0003697">
    <property type="term" value="F:single-stranded DNA binding"/>
    <property type="evidence" value="ECO:0007669"/>
    <property type="project" value="TreeGrafter"/>
</dbReference>
<protein>
    <recommendedName>
        <fullName evidence="4">CST complex subunit CTC1</fullName>
    </recommendedName>
</protein>
<dbReference type="Pfam" id="PF15491">
    <property type="entry name" value="CTC1_2"/>
    <property type="match status" value="1"/>
</dbReference>
<name>A0A834ZGF4_TETSI</name>
<feature type="region of interest" description="Disordered" evidence="9">
    <location>
        <begin position="20"/>
        <end position="79"/>
    </location>
</feature>
<dbReference type="InterPro" id="IPR028262">
    <property type="entry name" value="CTC1_plant"/>
</dbReference>
<evidence type="ECO:0000256" key="3">
    <source>
        <dbReference type="ARBA" id="ARBA00006332"/>
    </source>
</evidence>
<comment type="similarity">
    <text evidence="3">Belongs to the CTC1 family.</text>
</comment>
<keyword evidence="6" id="KW-0779">Telomere</keyword>
<evidence type="ECO:0000256" key="1">
    <source>
        <dbReference type="ARBA" id="ARBA00004123"/>
    </source>
</evidence>
<dbReference type="OMA" id="IILNACW"/>
<dbReference type="GO" id="GO:1990879">
    <property type="term" value="C:CST complex"/>
    <property type="evidence" value="ECO:0007669"/>
    <property type="project" value="TreeGrafter"/>
</dbReference>
<evidence type="ECO:0000256" key="7">
    <source>
        <dbReference type="ARBA" id="ARBA00023125"/>
    </source>
</evidence>
<evidence type="ECO:0000313" key="11">
    <source>
        <dbReference type="Proteomes" id="UP000655225"/>
    </source>
</evidence>
<keyword evidence="11" id="KW-1185">Reference proteome</keyword>
<keyword evidence="7" id="KW-0238">DNA-binding</keyword>
<dbReference type="GO" id="GO:0045740">
    <property type="term" value="P:positive regulation of DNA replication"/>
    <property type="evidence" value="ECO:0007669"/>
    <property type="project" value="TreeGrafter"/>
</dbReference>
<evidence type="ECO:0000256" key="8">
    <source>
        <dbReference type="ARBA" id="ARBA00023242"/>
    </source>
</evidence>
<dbReference type="InterPro" id="IPR042617">
    <property type="entry name" value="CTC1-like"/>
</dbReference>
<keyword evidence="5" id="KW-0158">Chromosome</keyword>
<evidence type="ECO:0000256" key="4">
    <source>
        <dbReference type="ARBA" id="ARBA00016175"/>
    </source>
</evidence>
<dbReference type="GO" id="GO:0042162">
    <property type="term" value="F:telomeric DNA binding"/>
    <property type="evidence" value="ECO:0007669"/>
    <property type="project" value="TreeGrafter"/>
</dbReference>
<dbReference type="EMBL" id="JABCRI010000006">
    <property type="protein sequence ID" value="KAF8404935.1"/>
    <property type="molecule type" value="Genomic_DNA"/>
</dbReference>
<keyword evidence="8" id="KW-0539">Nucleus</keyword>
<reference evidence="10 11" key="1">
    <citation type="submission" date="2020-04" db="EMBL/GenBank/DDBJ databases">
        <title>Plant Genome Project.</title>
        <authorList>
            <person name="Zhang R.-G."/>
        </authorList>
    </citation>
    <scope>NUCLEOTIDE SEQUENCE [LARGE SCALE GENOMIC DNA]</scope>
    <source>
        <strain evidence="10">YNK0</strain>
        <tissue evidence="10">Leaf</tissue>
    </source>
</reference>
<evidence type="ECO:0000256" key="9">
    <source>
        <dbReference type="SAM" id="MobiDB-lite"/>
    </source>
</evidence>
<proteinExistence type="inferred from homology"/>
<dbReference type="Proteomes" id="UP000655225">
    <property type="component" value="Unassembled WGS sequence"/>
</dbReference>
<organism evidence="10 11">
    <name type="scientific">Tetracentron sinense</name>
    <name type="common">Spur-leaf</name>
    <dbReference type="NCBI Taxonomy" id="13715"/>
    <lineage>
        <taxon>Eukaryota</taxon>
        <taxon>Viridiplantae</taxon>
        <taxon>Streptophyta</taxon>
        <taxon>Embryophyta</taxon>
        <taxon>Tracheophyta</taxon>
        <taxon>Spermatophyta</taxon>
        <taxon>Magnoliopsida</taxon>
        <taxon>Trochodendrales</taxon>
        <taxon>Trochodendraceae</taxon>
        <taxon>Tetracentron</taxon>
    </lineage>
</organism>
<dbReference type="GO" id="GO:0010833">
    <property type="term" value="P:telomere maintenance via telomere lengthening"/>
    <property type="evidence" value="ECO:0007669"/>
    <property type="project" value="TreeGrafter"/>
</dbReference>
<dbReference type="PANTHER" id="PTHR14865:SF2">
    <property type="entry name" value="CST COMPLEX SUBUNIT CTC1"/>
    <property type="match status" value="1"/>
</dbReference>